<dbReference type="PANTHER" id="PTHR11669:SF8">
    <property type="entry name" value="DNA POLYMERASE III SUBUNIT DELTA"/>
    <property type="match status" value="1"/>
</dbReference>
<reference evidence="2" key="1">
    <citation type="submission" date="2018-11" db="EMBL/GenBank/DDBJ databases">
        <title>Complete genome sequence of Paenibacillus sp. ML311-T8.</title>
        <authorList>
            <person name="Nam Y.-D."/>
            <person name="Kang J."/>
            <person name="Chung W.-H."/>
            <person name="Park Y.S."/>
        </authorList>
    </citation>
    <scope>NUCLEOTIDE SEQUENCE [LARGE SCALE GENOMIC DNA]</scope>
    <source>
        <strain evidence="2">ML311-T8</strain>
    </source>
</reference>
<dbReference type="NCBIfam" id="TIGR00678">
    <property type="entry name" value="holB"/>
    <property type="match status" value="1"/>
</dbReference>
<dbReference type="OrthoDB" id="9810148at2"/>
<dbReference type="InterPro" id="IPR050238">
    <property type="entry name" value="DNA_Rep/Repair_Clamp_Loader"/>
</dbReference>
<dbReference type="InterPro" id="IPR004622">
    <property type="entry name" value="DNA_pol_HolB"/>
</dbReference>
<keyword evidence="1" id="KW-0808">Transferase</keyword>
<dbReference type="SUPFAM" id="SSF52540">
    <property type="entry name" value="P-loop containing nucleoside triphosphate hydrolases"/>
    <property type="match status" value="1"/>
</dbReference>
<dbReference type="RefSeq" id="WP_155698640.1">
    <property type="nucleotide sequence ID" value="NZ_CP034235.1"/>
</dbReference>
<dbReference type="InterPro" id="IPR027417">
    <property type="entry name" value="P-loop_NTPase"/>
</dbReference>
<accession>A0A6B8RDP0</accession>
<dbReference type="GO" id="GO:0003887">
    <property type="term" value="F:DNA-directed DNA polymerase activity"/>
    <property type="evidence" value="ECO:0007669"/>
    <property type="project" value="UniProtKB-EC"/>
</dbReference>
<sequence>MSFATIVGQDRVKRLLQNGLKHETLSHAYIFSGPSGSGRRQMALTLAQAVYCLEMKDDACGTCLNCRKVAHQNHPDLHWIEPDGASLKIEQIRELQKQFAYRSTTSQTKVYVLQNADRMTTQAANSLLKFLEEPTSDVLAILIAENGHALLPTIQSRAQWVPFTPLGVQELSQKLIAEGLSATLVLPAVHIVAGLDAARELIQGNWFAEARNVMIQLVMEALTSYPAALLSIQQKVIKAEWVEHLPIFLDLSILWFKDMVHFICGREDSMIYLDRIDWIRQHAFSREIQYWVACMEHTIELQKRLRFNANAQLAMEKWIIDIQRGD</sequence>
<dbReference type="KEGG" id="ppsc:EHS13_01385"/>
<dbReference type="GO" id="GO:0008408">
    <property type="term" value="F:3'-5' exonuclease activity"/>
    <property type="evidence" value="ECO:0007669"/>
    <property type="project" value="InterPro"/>
</dbReference>
<dbReference type="PANTHER" id="PTHR11669">
    <property type="entry name" value="REPLICATION FACTOR C / DNA POLYMERASE III GAMMA-TAU SUBUNIT"/>
    <property type="match status" value="1"/>
</dbReference>
<evidence type="ECO:0000313" key="2">
    <source>
        <dbReference type="Proteomes" id="UP000426246"/>
    </source>
</evidence>
<dbReference type="AlphaFoldDB" id="A0A6B8RDP0"/>
<dbReference type="FunFam" id="3.40.50.300:FF:001255">
    <property type="entry name" value="DNA polymerase III subunit delta"/>
    <property type="match status" value="1"/>
</dbReference>
<protein>
    <submittedName>
        <fullName evidence="1">DNA polymerase III subunit delta</fullName>
        <ecNumber evidence="1">2.7.7.7</ecNumber>
    </submittedName>
</protein>
<dbReference type="EMBL" id="CP034235">
    <property type="protein sequence ID" value="QGQ93663.1"/>
    <property type="molecule type" value="Genomic_DNA"/>
</dbReference>
<organism evidence="1 2">
    <name type="scientific">Paenibacillus psychroresistens</name>
    <dbReference type="NCBI Taxonomy" id="1778678"/>
    <lineage>
        <taxon>Bacteria</taxon>
        <taxon>Bacillati</taxon>
        <taxon>Bacillota</taxon>
        <taxon>Bacilli</taxon>
        <taxon>Bacillales</taxon>
        <taxon>Paenibacillaceae</taxon>
        <taxon>Paenibacillus</taxon>
    </lineage>
</organism>
<proteinExistence type="predicted"/>
<dbReference type="Proteomes" id="UP000426246">
    <property type="component" value="Chromosome"/>
</dbReference>
<dbReference type="GO" id="GO:0006261">
    <property type="term" value="P:DNA-templated DNA replication"/>
    <property type="evidence" value="ECO:0007669"/>
    <property type="project" value="TreeGrafter"/>
</dbReference>
<dbReference type="Pfam" id="PF13177">
    <property type="entry name" value="DNA_pol3_delta2"/>
    <property type="match status" value="1"/>
</dbReference>
<keyword evidence="2" id="KW-1185">Reference proteome</keyword>
<evidence type="ECO:0000313" key="1">
    <source>
        <dbReference type="EMBL" id="QGQ93663.1"/>
    </source>
</evidence>
<keyword evidence="1" id="KW-0548">Nucleotidyltransferase</keyword>
<dbReference type="EC" id="2.7.7.7" evidence="1"/>
<dbReference type="Gene3D" id="3.40.50.300">
    <property type="entry name" value="P-loop containing nucleotide triphosphate hydrolases"/>
    <property type="match status" value="1"/>
</dbReference>
<gene>
    <name evidence="1" type="primary">holB</name>
    <name evidence="1" type="ORF">EHS13_01385</name>
</gene>
<name>A0A6B8RDP0_9BACL</name>